<name>A0A2G5ULE4_9PELO</name>
<reference evidence="3" key="1">
    <citation type="submission" date="2017-10" db="EMBL/GenBank/DDBJ databases">
        <title>Rapid genome shrinkage in a self-fertile nematode reveals novel sperm competition proteins.</title>
        <authorList>
            <person name="Yin D."/>
            <person name="Schwarz E.M."/>
            <person name="Thomas C.G."/>
            <person name="Felde R.L."/>
            <person name="Korf I.F."/>
            <person name="Cutter A.D."/>
            <person name="Schartner C.M."/>
            <person name="Ralston E.J."/>
            <person name="Meyer B.J."/>
            <person name="Haag E.S."/>
        </authorList>
    </citation>
    <scope>NUCLEOTIDE SEQUENCE [LARGE SCALE GENOMIC DNA]</scope>
    <source>
        <strain evidence="3">JU1422</strain>
    </source>
</reference>
<evidence type="ECO:0000313" key="3">
    <source>
        <dbReference type="Proteomes" id="UP000230233"/>
    </source>
</evidence>
<organism evidence="2 3">
    <name type="scientific">Caenorhabditis nigoni</name>
    <dbReference type="NCBI Taxonomy" id="1611254"/>
    <lineage>
        <taxon>Eukaryota</taxon>
        <taxon>Metazoa</taxon>
        <taxon>Ecdysozoa</taxon>
        <taxon>Nematoda</taxon>
        <taxon>Chromadorea</taxon>
        <taxon>Rhabditida</taxon>
        <taxon>Rhabditina</taxon>
        <taxon>Rhabditomorpha</taxon>
        <taxon>Rhabditoidea</taxon>
        <taxon>Rhabditidae</taxon>
        <taxon>Peloderinae</taxon>
        <taxon>Caenorhabditis</taxon>
    </lineage>
</organism>
<feature type="domain" description="F-box" evidence="1">
    <location>
        <begin position="3"/>
        <end position="56"/>
    </location>
</feature>
<comment type="caution">
    <text evidence="2">The sequence shown here is derived from an EMBL/GenBank/DDBJ whole genome shotgun (WGS) entry which is preliminary data.</text>
</comment>
<evidence type="ECO:0000259" key="1">
    <source>
        <dbReference type="PROSITE" id="PS50181"/>
    </source>
</evidence>
<proteinExistence type="predicted"/>
<sequence>MPRFRLLGLPSVVLGEIAKLWDPFELFHVSQCSKKMIKIVQLANTSKLKLTLWDRSLYVTGNYYFKVVSTANIGNFKILGVRHFELNPNQKFEIKIARDKDDVLCFFWDDEFLGRAVMLFYLSHIFNCPLKYFVAGPPFPSKVFRLIIGWLIEKQNGEIEDIYATFEDEEDLKWTLDNLKASKSLNINFPSYQGQLISYSLKFHPKILKIANSGWFTIDNLVLAAKWCMLISLEQSKLSNKDLDAFLRLWMTEEFPCLQFLAIKNESFNDKEKIMDRSPMQWKTKRRLLRQKLILTNYVEVIRGVGIENEDGVKAEVELIFFPTPRFVLYLL</sequence>
<dbReference type="PANTHER" id="PTHR21503:SF52">
    <property type="entry name" value="F-BOX DOMAIN-CONTAINING PROTEIN"/>
    <property type="match status" value="1"/>
</dbReference>
<dbReference type="PROSITE" id="PS50181">
    <property type="entry name" value="FBOX"/>
    <property type="match status" value="1"/>
</dbReference>
<gene>
    <name evidence="2" type="primary">Cnig_chr_III.g11711</name>
    <name evidence="2" type="ORF">B9Z55_011711</name>
</gene>
<dbReference type="Pfam" id="PF07735">
    <property type="entry name" value="FBA_2"/>
    <property type="match status" value="1"/>
</dbReference>
<dbReference type="Proteomes" id="UP000230233">
    <property type="component" value="Chromosome III"/>
</dbReference>
<dbReference type="EMBL" id="PDUG01000003">
    <property type="protein sequence ID" value="PIC40329.1"/>
    <property type="molecule type" value="Genomic_DNA"/>
</dbReference>
<dbReference type="InterPro" id="IPR001810">
    <property type="entry name" value="F-box_dom"/>
</dbReference>
<dbReference type="InterPro" id="IPR012885">
    <property type="entry name" value="F-box_Sdz-33"/>
</dbReference>
<protein>
    <recommendedName>
        <fullName evidence="1">F-box domain-containing protein</fullName>
    </recommendedName>
</protein>
<dbReference type="PANTHER" id="PTHR21503">
    <property type="entry name" value="F-BOX-CONTAINING HYPOTHETICAL PROTEIN C.ELEGANS"/>
    <property type="match status" value="1"/>
</dbReference>
<keyword evidence="3" id="KW-1185">Reference proteome</keyword>
<accession>A0A2G5ULE4</accession>
<evidence type="ECO:0000313" key="2">
    <source>
        <dbReference type="EMBL" id="PIC40329.1"/>
    </source>
</evidence>
<dbReference type="AlphaFoldDB" id="A0A2G5ULE4"/>